<gene>
    <name evidence="1" type="ORF">HPB47_006876</name>
</gene>
<protein>
    <submittedName>
        <fullName evidence="1">Uncharacterized protein</fullName>
    </submittedName>
</protein>
<comment type="caution">
    <text evidence="1">The sequence shown here is derived from an EMBL/GenBank/DDBJ whole genome shotgun (WGS) entry which is preliminary data.</text>
</comment>
<accession>A0AC60P9Q0</accession>
<evidence type="ECO:0000313" key="2">
    <source>
        <dbReference type="Proteomes" id="UP000805193"/>
    </source>
</evidence>
<name>A0AC60P9Q0_IXOPE</name>
<sequence>MRIYPTEPLDFLTSVHVRYRFAPGQNHVQYCFSSSNRSVVFTAPRVLVKANAPIDLGGGAYKQIWPSSTEDAAGIGGFSCSVRGTVLSWVTSLAMPRSARTPDLLSRTVDLGQSASILSPGGAPMMWLKDGLQPSRQEVVDRGSRLQVREAQLGDAGVYELSFRDQATQAARLVVRACPKDRYGHQCRNACPTCLNGGVCHDVIGVCVCPPGFTGQNCEQACGEGQFGHNCTLDCAAVADDVGTSPDCSGKLFCMPDPYGCSCYPGYWGIDCDKGCPHGTYGPDCRLQRKCHCHEEEACHPQWGYCANATCRQGFKNEPFCDQAYPALRSFAVQSLDEESFRVTWKPWTKDLDTGQGDAEAYRVLFKVHGSTNDWNRTGLIEDDGNGTLTYDVGELAANTEYDVRVVVHDVSGQENAELAPLARTTTPCGGSHLGHPFTAMRSKTRFYAQLPDARTWRCSRISVQLKVNDTHPLDVGSGDRYSLAVKPFTMYVLRVRLVAGVDKAGDWSSPLGLVTPEDGNF</sequence>
<reference evidence="1 2" key="1">
    <citation type="journal article" date="2020" name="Cell">
        <title>Large-Scale Comparative Analyses of Tick Genomes Elucidate Their Genetic Diversity and Vector Capacities.</title>
        <authorList>
            <consortium name="Tick Genome and Microbiome Consortium (TIGMIC)"/>
            <person name="Jia N."/>
            <person name="Wang J."/>
            <person name="Shi W."/>
            <person name="Du L."/>
            <person name="Sun Y."/>
            <person name="Zhan W."/>
            <person name="Jiang J.F."/>
            <person name="Wang Q."/>
            <person name="Zhang B."/>
            <person name="Ji P."/>
            <person name="Bell-Sakyi L."/>
            <person name="Cui X.M."/>
            <person name="Yuan T.T."/>
            <person name="Jiang B.G."/>
            <person name="Yang W.F."/>
            <person name="Lam T.T."/>
            <person name="Chang Q.C."/>
            <person name="Ding S.J."/>
            <person name="Wang X.J."/>
            <person name="Zhu J.G."/>
            <person name="Ruan X.D."/>
            <person name="Zhao L."/>
            <person name="Wei J.T."/>
            <person name="Ye R.Z."/>
            <person name="Que T.C."/>
            <person name="Du C.H."/>
            <person name="Zhou Y.H."/>
            <person name="Cheng J.X."/>
            <person name="Dai P.F."/>
            <person name="Guo W.B."/>
            <person name="Han X.H."/>
            <person name="Huang E.J."/>
            <person name="Li L.F."/>
            <person name="Wei W."/>
            <person name="Gao Y.C."/>
            <person name="Liu J.Z."/>
            <person name="Shao H.Z."/>
            <person name="Wang X."/>
            <person name="Wang C.C."/>
            <person name="Yang T.C."/>
            <person name="Huo Q.B."/>
            <person name="Li W."/>
            <person name="Chen H.Y."/>
            <person name="Chen S.E."/>
            <person name="Zhou L.G."/>
            <person name="Ni X.B."/>
            <person name="Tian J.H."/>
            <person name="Sheng Y."/>
            <person name="Liu T."/>
            <person name="Pan Y.S."/>
            <person name="Xia L.Y."/>
            <person name="Li J."/>
            <person name="Zhao F."/>
            <person name="Cao W.C."/>
        </authorList>
    </citation>
    <scope>NUCLEOTIDE SEQUENCE [LARGE SCALE GENOMIC DNA]</scope>
    <source>
        <strain evidence="1">Iper-2018</strain>
    </source>
</reference>
<keyword evidence="2" id="KW-1185">Reference proteome</keyword>
<proteinExistence type="predicted"/>
<dbReference type="Proteomes" id="UP000805193">
    <property type="component" value="Unassembled WGS sequence"/>
</dbReference>
<dbReference type="EMBL" id="JABSTQ010011005">
    <property type="protein sequence ID" value="KAG0415952.1"/>
    <property type="molecule type" value="Genomic_DNA"/>
</dbReference>
<organism evidence="1 2">
    <name type="scientific">Ixodes persulcatus</name>
    <name type="common">Taiga tick</name>
    <dbReference type="NCBI Taxonomy" id="34615"/>
    <lineage>
        <taxon>Eukaryota</taxon>
        <taxon>Metazoa</taxon>
        <taxon>Ecdysozoa</taxon>
        <taxon>Arthropoda</taxon>
        <taxon>Chelicerata</taxon>
        <taxon>Arachnida</taxon>
        <taxon>Acari</taxon>
        <taxon>Parasitiformes</taxon>
        <taxon>Ixodida</taxon>
        <taxon>Ixodoidea</taxon>
        <taxon>Ixodidae</taxon>
        <taxon>Ixodinae</taxon>
        <taxon>Ixodes</taxon>
    </lineage>
</organism>
<evidence type="ECO:0000313" key="1">
    <source>
        <dbReference type="EMBL" id="KAG0415952.1"/>
    </source>
</evidence>